<dbReference type="Gene3D" id="2.60.120.10">
    <property type="entry name" value="Jelly Rolls"/>
    <property type="match status" value="1"/>
</dbReference>
<name>A0A2T1HUR1_9HYPH</name>
<protein>
    <recommendedName>
        <fullName evidence="3">HutD-family protein</fullName>
    </recommendedName>
</protein>
<reference evidence="2" key="1">
    <citation type="submission" date="2018-03" db="EMBL/GenBank/DDBJ databases">
        <authorList>
            <person name="Sun L."/>
            <person name="Liu H."/>
            <person name="Chen W."/>
            <person name="Huang K."/>
            <person name="Liu W."/>
            <person name="Gao X."/>
        </authorList>
    </citation>
    <scope>NUCLEOTIDE SEQUENCE [LARGE SCALE GENOMIC DNA]</scope>
    <source>
        <strain evidence="2">SH9</strain>
    </source>
</reference>
<accession>A0A2T1HUR1</accession>
<dbReference type="PANTHER" id="PTHR37943">
    <property type="entry name" value="PROTEIN VES"/>
    <property type="match status" value="1"/>
</dbReference>
<dbReference type="InterPro" id="IPR010282">
    <property type="entry name" value="Uncharacterised_HutD/Ves"/>
</dbReference>
<dbReference type="PANTHER" id="PTHR37943:SF1">
    <property type="entry name" value="PROTEIN VES"/>
    <property type="match status" value="1"/>
</dbReference>
<dbReference type="AlphaFoldDB" id="A0A2T1HUR1"/>
<comment type="caution">
    <text evidence="1">The sequence shown here is derived from an EMBL/GenBank/DDBJ whole genome shotgun (WGS) entry which is preliminary data.</text>
</comment>
<sequence length="179" mass="18904">MTGIFRRAERVFRPWKNGGGQTAEIVAWPAGADFDAFEWRISTAIVAASGPFSTFPGVDRVITVLEGGAMVLTAGGEARKLDAGSQPYSFPGDVPAAAELEGEPLLDFNVMVRRPLRAQVARGPFAPASQGVTSHARLALLLEDRAGLSRFDLVDVMAADPSLIAALVGTPALDVRISN</sequence>
<dbReference type="InterPro" id="IPR011051">
    <property type="entry name" value="RmlC_Cupin_sf"/>
</dbReference>
<evidence type="ECO:0000313" key="2">
    <source>
        <dbReference type="Proteomes" id="UP000239772"/>
    </source>
</evidence>
<dbReference type="Pfam" id="PF05962">
    <property type="entry name" value="HutD"/>
    <property type="match status" value="1"/>
</dbReference>
<gene>
    <name evidence="1" type="ORF">SLNSH_09255</name>
</gene>
<dbReference type="EMBL" id="PVZS01000008">
    <property type="protein sequence ID" value="PSC05374.1"/>
    <property type="molecule type" value="Genomic_DNA"/>
</dbReference>
<evidence type="ECO:0008006" key="3">
    <source>
        <dbReference type="Google" id="ProtNLM"/>
    </source>
</evidence>
<evidence type="ECO:0000313" key="1">
    <source>
        <dbReference type="EMBL" id="PSC05374.1"/>
    </source>
</evidence>
<dbReference type="InterPro" id="IPR014710">
    <property type="entry name" value="RmlC-like_jellyroll"/>
</dbReference>
<keyword evidence="2" id="KW-1185">Reference proteome</keyword>
<organism evidence="1 2">
    <name type="scientific">Alsobacter soli</name>
    <dbReference type="NCBI Taxonomy" id="2109933"/>
    <lineage>
        <taxon>Bacteria</taxon>
        <taxon>Pseudomonadati</taxon>
        <taxon>Pseudomonadota</taxon>
        <taxon>Alphaproteobacteria</taxon>
        <taxon>Hyphomicrobiales</taxon>
        <taxon>Alsobacteraceae</taxon>
        <taxon>Alsobacter</taxon>
    </lineage>
</organism>
<proteinExistence type="predicted"/>
<dbReference type="Proteomes" id="UP000239772">
    <property type="component" value="Unassembled WGS sequence"/>
</dbReference>
<dbReference type="CDD" id="cd20293">
    <property type="entry name" value="cupin_HutD_N"/>
    <property type="match status" value="1"/>
</dbReference>
<dbReference type="RefSeq" id="WP_106336383.1">
    <property type="nucleotide sequence ID" value="NZ_PVZS01000008.1"/>
</dbReference>
<dbReference type="OrthoDB" id="9800082at2"/>
<dbReference type="SUPFAM" id="SSF51182">
    <property type="entry name" value="RmlC-like cupins"/>
    <property type="match status" value="1"/>
</dbReference>